<keyword evidence="1" id="KW-0862">Zinc</keyword>
<sequence length="229" mass="26304">MASLQMQNRTLLRIIENSKIRFLCPQCLKGFPRSDALYEHFRRTSDKIHDGLDMGRTNFGRFFSCYQVALRASILPAQLPFGAKCFEYRFIVEHYGEGDENRQSTTKNVSMADLERKNVTLRRIIQQTSIRYLCPICLKGFPRPDTLYDHFRKKKDDTHEGLGMRRTDFKRFISSYQAALGASIPAAELPLDNKCFELEYVLEHRGQDSEKPHDTIAPGIDASASPACE</sequence>
<organism evidence="4 5">
    <name type="scientific">Aspergillus ochraceoroseus IBT 24754</name>
    <dbReference type="NCBI Taxonomy" id="1392256"/>
    <lineage>
        <taxon>Eukaryota</taxon>
        <taxon>Fungi</taxon>
        <taxon>Dikarya</taxon>
        <taxon>Ascomycota</taxon>
        <taxon>Pezizomycotina</taxon>
        <taxon>Eurotiomycetes</taxon>
        <taxon>Eurotiomycetidae</taxon>
        <taxon>Eurotiales</taxon>
        <taxon>Aspergillaceae</taxon>
        <taxon>Aspergillus</taxon>
        <taxon>Aspergillus subgen. Nidulantes</taxon>
    </lineage>
</organism>
<proteinExistence type="predicted"/>
<dbReference type="SMART" id="SM00355">
    <property type="entry name" value="ZnF_C2H2"/>
    <property type="match status" value="2"/>
</dbReference>
<evidence type="ECO:0000259" key="3">
    <source>
        <dbReference type="PROSITE" id="PS50157"/>
    </source>
</evidence>
<dbReference type="InterPro" id="IPR036236">
    <property type="entry name" value="Znf_C2H2_sf"/>
</dbReference>
<feature type="domain" description="C2H2-type" evidence="3">
    <location>
        <begin position="22"/>
        <end position="54"/>
    </location>
</feature>
<dbReference type="Pfam" id="PF13912">
    <property type="entry name" value="zf-C2H2_6"/>
    <property type="match status" value="1"/>
</dbReference>
<evidence type="ECO:0000313" key="4">
    <source>
        <dbReference type="EMBL" id="PTU22243.1"/>
    </source>
</evidence>
<comment type="caution">
    <text evidence="4">The sequence shown here is derived from an EMBL/GenBank/DDBJ whole genome shotgun (WGS) entry which is preliminary data.</text>
</comment>
<gene>
    <name evidence="4" type="ORF">P175DRAFT_0432224</name>
</gene>
<dbReference type="RefSeq" id="XP_040753635.1">
    <property type="nucleotide sequence ID" value="XM_040893528.1"/>
</dbReference>
<evidence type="ECO:0000256" key="1">
    <source>
        <dbReference type="PROSITE-ProRule" id="PRU00042"/>
    </source>
</evidence>
<dbReference type="SUPFAM" id="SSF57667">
    <property type="entry name" value="beta-beta-alpha zinc fingers"/>
    <property type="match status" value="1"/>
</dbReference>
<dbReference type="GO" id="GO:0008270">
    <property type="term" value="F:zinc ion binding"/>
    <property type="evidence" value="ECO:0007669"/>
    <property type="project" value="UniProtKB-KW"/>
</dbReference>
<dbReference type="VEuPathDB" id="FungiDB:P175DRAFT_0432224"/>
<name>A0A2T5M130_9EURO</name>
<evidence type="ECO:0000313" key="5">
    <source>
        <dbReference type="Proteomes" id="UP000244073"/>
    </source>
</evidence>
<dbReference type="Proteomes" id="UP000244073">
    <property type="component" value="Unassembled WGS sequence"/>
</dbReference>
<evidence type="ECO:0000256" key="2">
    <source>
        <dbReference type="SAM" id="MobiDB-lite"/>
    </source>
</evidence>
<dbReference type="EMBL" id="MSFN02000002">
    <property type="protein sequence ID" value="PTU22243.1"/>
    <property type="molecule type" value="Genomic_DNA"/>
</dbReference>
<dbReference type="GeneID" id="63810410"/>
<accession>A0A2T5M130</accession>
<keyword evidence="1" id="KW-0479">Metal-binding</keyword>
<dbReference type="InterPro" id="IPR013087">
    <property type="entry name" value="Znf_C2H2_type"/>
</dbReference>
<dbReference type="AlphaFoldDB" id="A0A2T5M130"/>
<dbReference type="OrthoDB" id="4462805at2759"/>
<feature type="region of interest" description="Disordered" evidence="2">
    <location>
        <begin position="207"/>
        <end position="229"/>
    </location>
</feature>
<keyword evidence="1" id="KW-0863">Zinc-finger</keyword>
<reference evidence="4 5" key="1">
    <citation type="journal article" date="2018" name="Proc. Natl. Acad. Sci. U.S.A.">
        <title>Linking secondary metabolites to gene clusters through genome sequencing of six diverse Aspergillus species.</title>
        <authorList>
            <person name="Kaerboelling I."/>
            <person name="Vesth T.C."/>
            <person name="Frisvad J.C."/>
            <person name="Nybo J.L."/>
            <person name="Theobald S."/>
            <person name="Kuo A."/>
            <person name="Bowyer P."/>
            <person name="Matsuda Y."/>
            <person name="Mondo S."/>
            <person name="Lyhne E.K."/>
            <person name="Kogle M.E."/>
            <person name="Clum A."/>
            <person name="Lipzen A."/>
            <person name="Salamov A."/>
            <person name="Ngan C.Y."/>
            <person name="Daum C."/>
            <person name="Chiniquy J."/>
            <person name="Barry K."/>
            <person name="LaButti K."/>
            <person name="Haridas S."/>
            <person name="Simmons B.A."/>
            <person name="Magnuson J.K."/>
            <person name="Mortensen U.H."/>
            <person name="Larsen T.O."/>
            <person name="Grigoriev I.V."/>
            <person name="Baker S.E."/>
            <person name="Andersen M.R."/>
        </authorList>
    </citation>
    <scope>NUCLEOTIDE SEQUENCE [LARGE SCALE GENOMIC DNA]</scope>
    <source>
        <strain evidence="4 5">IBT 24754</strain>
    </source>
</reference>
<dbReference type="PROSITE" id="PS50157">
    <property type="entry name" value="ZINC_FINGER_C2H2_2"/>
    <property type="match status" value="2"/>
</dbReference>
<feature type="domain" description="C2H2-type" evidence="3">
    <location>
        <begin position="132"/>
        <end position="161"/>
    </location>
</feature>
<protein>
    <recommendedName>
        <fullName evidence="3">C2H2-type domain-containing protein</fullName>
    </recommendedName>
</protein>